<evidence type="ECO:0000313" key="8">
    <source>
        <dbReference type="EMBL" id="KPP67148.1"/>
    </source>
</evidence>
<dbReference type="InterPro" id="IPR003613">
    <property type="entry name" value="Ubox_domain"/>
</dbReference>
<dbReference type="SMART" id="SM00184">
    <property type="entry name" value="RING"/>
    <property type="match status" value="1"/>
</dbReference>
<dbReference type="GO" id="GO:0031625">
    <property type="term" value="F:ubiquitin protein ligase binding"/>
    <property type="evidence" value="ECO:0007669"/>
    <property type="project" value="TreeGrafter"/>
</dbReference>
<dbReference type="AlphaFoldDB" id="A0A0P7YIG8"/>
<dbReference type="InterPro" id="IPR039847">
    <property type="entry name" value="Ubox5"/>
</dbReference>
<feature type="region of interest" description="Disordered" evidence="5">
    <location>
        <begin position="424"/>
        <end position="450"/>
    </location>
</feature>
<dbReference type="PROSITE" id="PS00518">
    <property type="entry name" value="ZF_RING_1"/>
    <property type="match status" value="1"/>
</dbReference>
<dbReference type="InterPro" id="IPR001841">
    <property type="entry name" value="Znf_RING"/>
</dbReference>
<dbReference type="Proteomes" id="UP000034805">
    <property type="component" value="Unassembled WGS sequence"/>
</dbReference>
<accession>A0A0P7YIG8</accession>
<evidence type="ECO:0000256" key="4">
    <source>
        <dbReference type="PROSITE-ProRule" id="PRU00175"/>
    </source>
</evidence>
<evidence type="ECO:0000256" key="1">
    <source>
        <dbReference type="ARBA" id="ARBA00022723"/>
    </source>
</evidence>
<dbReference type="PANTHER" id="PTHR13492:SF2">
    <property type="entry name" value="RING FINGER PROTEIN 37"/>
    <property type="match status" value="1"/>
</dbReference>
<feature type="region of interest" description="Disordered" evidence="5">
    <location>
        <begin position="382"/>
        <end position="403"/>
    </location>
</feature>
<dbReference type="Pfam" id="PF04564">
    <property type="entry name" value="U-box"/>
    <property type="match status" value="1"/>
</dbReference>
<evidence type="ECO:0000256" key="5">
    <source>
        <dbReference type="SAM" id="MobiDB-lite"/>
    </source>
</evidence>
<feature type="domain" description="U-box" evidence="7">
    <location>
        <begin position="279"/>
        <end position="359"/>
    </location>
</feature>
<sequence length="635" mass="69117">MEKASTPYPTSSSRVKSGIWRRPMEDYGQTAETTVQGKVWKSEAMVVNLCLPHFGTTVNCNKLCADGYDVSNLLSAEAELRAKGFRLEYFLRPPVQVTLSFQFQVEICRVDVTLWPQVMEQGQVTRGVEIHTSSDPIPDGPGPHPDCGQFRLVGRCELKDCARVSFALPFFRSRPPFPHSAPDPPPDASRLELWSRGPQSLTSVTQLRVSLPYGGAGSPLGLKALSVWGLPTRCCPPQVLGRILKAHQESQKRPSPPPVLPQPQPLTPPSPISTVPDLDIPEEFLDPLTQEVMTVPLLLPSGVVIDSSSLETYQRQEATWGRPPNDPFTGVPFSRESQPLPNPDLKGRIDRFLLQHGADIGRPGMLGRRAQRELPQPSRLIRTMEPSVPPGGTSTQCPESTLSQHVTSPTLKTATTALIATAQTQRPKTQLEAVQNGQGAPDLSSDGVQKPDKELVEDLGQNSDMGTAISSLKRKKTTLESSYKIGLSSPSLDPVAKPASLSETLPTQLKKPRTTSFCSDSSSISHEQRLSNSLDQALDSALRALPSFTSRRSQESASMGNLVCDQGTGEHRCVLCSSVFTAYTSSLSMFRLPCGHLLCRPCLTTRAPSELKASSLFCPTCKIPAACSAITRVHY</sequence>
<feature type="compositionally biased region" description="Pro residues" evidence="5">
    <location>
        <begin position="254"/>
        <end position="271"/>
    </location>
</feature>
<dbReference type="PROSITE" id="PS50089">
    <property type="entry name" value="ZF_RING_2"/>
    <property type="match status" value="1"/>
</dbReference>
<dbReference type="GO" id="GO:0034450">
    <property type="term" value="F:ubiquitin-ubiquitin ligase activity"/>
    <property type="evidence" value="ECO:0007669"/>
    <property type="project" value="TreeGrafter"/>
</dbReference>
<protein>
    <recommendedName>
        <fullName evidence="10">RING finger protein 37-like</fullName>
    </recommendedName>
</protein>
<dbReference type="Pfam" id="PF13445">
    <property type="entry name" value="zf-RING_UBOX"/>
    <property type="match status" value="1"/>
</dbReference>
<evidence type="ECO:0000256" key="2">
    <source>
        <dbReference type="ARBA" id="ARBA00022771"/>
    </source>
</evidence>
<dbReference type="GO" id="GO:0008270">
    <property type="term" value="F:zinc ion binding"/>
    <property type="evidence" value="ECO:0007669"/>
    <property type="project" value="UniProtKB-KW"/>
</dbReference>
<proteinExistence type="predicted"/>
<evidence type="ECO:0000259" key="7">
    <source>
        <dbReference type="PROSITE" id="PS51698"/>
    </source>
</evidence>
<evidence type="ECO:0000313" key="9">
    <source>
        <dbReference type="Proteomes" id="UP000034805"/>
    </source>
</evidence>
<gene>
    <name evidence="8" type="ORF">Z043_114291</name>
</gene>
<dbReference type="GO" id="GO:0005634">
    <property type="term" value="C:nucleus"/>
    <property type="evidence" value="ECO:0007669"/>
    <property type="project" value="TreeGrafter"/>
</dbReference>
<name>A0A0P7YIG8_SCLFO</name>
<reference evidence="8 9" key="1">
    <citation type="submission" date="2015-08" db="EMBL/GenBank/DDBJ databases">
        <title>The genome of the Asian arowana (Scleropages formosus).</title>
        <authorList>
            <person name="Tan M.H."/>
            <person name="Gan H.M."/>
            <person name="Croft L.J."/>
            <person name="Austin C.M."/>
        </authorList>
    </citation>
    <scope>NUCLEOTIDE SEQUENCE [LARGE SCALE GENOMIC DNA]</scope>
    <source>
        <strain evidence="8">Aro1</strain>
    </source>
</reference>
<feature type="domain" description="RING-type" evidence="6">
    <location>
        <begin position="573"/>
        <end position="622"/>
    </location>
</feature>
<feature type="region of interest" description="Disordered" evidence="5">
    <location>
        <begin position="485"/>
        <end position="522"/>
    </location>
</feature>
<comment type="caution">
    <text evidence="8">The sequence shown here is derived from an EMBL/GenBank/DDBJ whole genome shotgun (WGS) entry which is preliminary data.</text>
</comment>
<dbReference type="InterPro" id="IPR013083">
    <property type="entry name" value="Znf_RING/FYVE/PHD"/>
</dbReference>
<dbReference type="PANTHER" id="PTHR13492">
    <property type="entry name" value="RING FINGER PROTEIN 37"/>
    <property type="match status" value="1"/>
</dbReference>
<organism evidence="8 9">
    <name type="scientific">Scleropages formosus</name>
    <name type="common">Asian bonytongue</name>
    <name type="synonym">Osteoglossum formosum</name>
    <dbReference type="NCBI Taxonomy" id="113540"/>
    <lineage>
        <taxon>Eukaryota</taxon>
        <taxon>Metazoa</taxon>
        <taxon>Chordata</taxon>
        <taxon>Craniata</taxon>
        <taxon>Vertebrata</taxon>
        <taxon>Euteleostomi</taxon>
        <taxon>Actinopterygii</taxon>
        <taxon>Neopterygii</taxon>
        <taxon>Teleostei</taxon>
        <taxon>Osteoglossocephala</taxon>
        <taxon>Osteoglossomorpha</taxon>
        <taxon>Osteoglossiformes</taxon>
        <taxon>Osteoglossidae</taxon>
        <taxon>Scleropages</taxon>
    </lineage>
</organism>
<dbReference type="GO" id="GO:0000209">
    <property type="term" value="P:protein polyubiquitination"/>
    <property type="evidence" value="ECO:0007669"/>
    <property type="project" value="TreeGrafter"/>
</dbReference>
<dbReference type="STRING" id="113540.ENSSFOP00015012180"/>
<dbReference type="SMART" id="SM00504">
    <property type="entry name" value="Ubox"/>
    <property type="match status" value="1"/>
</dbReference>
<dbReference type="InterPro" id="IPR039925">
    <property type="entry name" value="RNF37_RING-Ubox"/>
</dbReference>
<dbReference type="InterPro" id="IPR045696">
    <property type="entry name" value="Ubox5_N"/>
</dbReference>
<dbReference type="PROSITE" id="PS51698">
    <property type="entry name" value="U_BOX"/>
    <property type="match status" value="1"/>
</dbReference>
<dbReference type="FunFam" id="3.30.40.10:FF:000163">
    <property type="entry name" value="Putative ring finger protein 37"/>
    <property type="match status" value="1"/>
</dbReference>
<feature type="compositionally biased region" description="Polar residues" evidence="5">
    <location>
        <begin position="426"/>
        <end position="438"/>
    </location>
</feature>
<evidence type="ECO:0000256" key="3">
    <source>
        <dbReference type="ARBA" id="ARBA00022833"/>
    </source>
</evidence>
<dbReference type="InterPro" id="IPR027370">
    <property type="entry name" value="Znf-RING_euk"/>
</dbReference>
<dbReference type="Gene3D" id="3.30.40.10">
    <property type="entry name" value="Zinc/RING finger domain, C3HC4 (zinc finger)"/>
    <property type="match status" value="2"/>
</dbReference>
<evidence type="ECO:0008006" key="10">
    <source>
        <dbReference type="Google" id="ProtNLM"/>
    </source>
</evidence>
<dbReference type="Pfam" id="PF19318">
    <property type="entry name" value="DUF5918"/>
    <property type="match status" value="1"/>
</dbReference>
<dbReference type="SUPFAM" id="SSF57850">
    <property type="entry name" value="RING/U-box"/>
    <property type="match status" value="2"/>
</dbReference>
<evidence type="ECO:0000259" key="6">
    <source>
        <dbReference type="PROSITE" id="PS50089"/>
    </source>
</evidence>
<keyword evidence="1" id="KW-0479">Metal-binding</keyword>
<feature type="region of interest" description="Disordered" evidence="5">
    <location>
        <begin position="247"/>
        <end position="279"/>
    </location>
</feature>
<keyword evidence="3" id="KW-0862">Zinc</keyword>
<dbReference type="CDD" id="cd16660">
    <property type="entry name" value="RING-Ubox_RNF37"/>
    <property type="match status" value="1"/>
</dbReference>
<feature type="compositionally biased region" description="Polar residues" evidence="5">
    <location>
        <begin position="392"/>
        <end position="403"/>
    </location>
</feature>
<dbReference type="EMBL" id="JARO02005216">
    <property type="protein sequence ID" value="KPP67148.1"/>
    <property type="molecule type" value="Genomic_DNA"/>
</dbReference>
<keyword evidence="2 4" id="KW-0863">Zinc-finger</keyword>
<dbReference type="InterPro" id="IPR017907">
    <property type="entry name" value="Znf_RING_CS"/>
</dbReference>